<dbReference type="OrthoDB" id="25778at2759"/>
<name>A0A3P8AT55_9BILA</name>
<dbReference type="PANTHER" id="PTHR13268:SF0">
    <property type="entry name" value="BCAS3 MICROTUBULE ASSOCIATED CELL MIGRATION FACTOR"/>
    <property type="match status" value="1"/>
</dbReference>
<keyword evidence="3" id="KW-1185">Reference proteome</keyword>
<organism evidence="2 3">
    <name type="scientific">Soboliphyme baturini</name>
    <dbReference type="NCBI Taxonomy" id="241478"/>
    <lineage>
        <taxon>Eukaryota</taxon>
        <taxon>Metazoa</taxon>
        <taxon>Ecdysozoa</taxon>
        <taxon>Nematoda</taxon>
        <taxon>Enoplea</taxon>
        <taxon>Dorylaimia</taxon>
        <taxon>Dioctophymatida</taxon>
        <taxon>Dioctophymatoidea</taxon>
        <taxon>Soboliphymatidae</taxon>
        <taxon>Soboliphyme</taxon>
    </lineage>
</organism>
<accession>A0A3P8AT55</accession>
<evidence type="ECO:0000259" key="1">
    <source>
        <dbReference type="Pfam" id="PF21034"/>
    </source>
</evidence>
<dbReference type="PANTHER" id="PTHR13268">
    <property type="entry name" value="BREAST CARCINOMA AMPLIFIED SEQUENCE 3"/>
    <property type="match status" value="1"/>
</dbReference>
<dbReference type="GO" id="GO:0005737">
    <property type="term" value="C:cytoplasm"/>
    <property type="evidence" value="ECO:0007669"/>
    <property type="project" value="TreeGrafter"/>
</dbReference>
<dbReference type="EMBL" id="UZAM01007572">
    <property type="protein sequence ID" value="VDP00028.1"/>
    <property type="molecule type" value="Genomic_DNA"/>
</dbReference>
<reference evidence="2 3" key="1">
    <citation type="submission" date="2018-11" db="EMBL/GenBank/DDBJ databases">
        <authorList>
            <consortium name="Pathogen Informatics"/>
        </authorList>
    </citation>
    <scope>NUCLEOTIDE SEQUENCE [LARGE SCALE GENOMIC DNA]</scope>
</reference>
<feature type="domain" description="BCAS3 WD40" evidence="1">
    <location>
        <begin position="90"/>
        <end position="168"/>
    </location>
</feature>
<dbReference type="GO" id="GO:0042594">
    <property type="term" value="P:response to starvation"/>
    <property type="evidence" value="ECO:0007669"/>
    <property type="project" value="TreeGrafter"/>
</dbReference>
<evidence type="ECO:0000313" key="2">
    <source>
        <dbReference type="EMBL" id="VDP00028.1"/>
    </source>
</evidence>
<gene>
    <name evidence="2" type="ORF">SBAD_LOCUS3103</name>
</gene>
<dbReference type="Pfam" id="PF21034">
    <property type="entry name" value="BCAS3_WD40"/>
    <property type="match status" value="1"/>
</dbReference>
<dbReference type="InterPro" id="IPR048382">
    <property type="entry name" value="BCAS3_WD40"/>
</dbReference>
<sequence length="223" mass="24996">MAVVEQVSSPLYALDVLESDPVLSVIFSYYLKNLLQHTLVKSRTPVSADESDMGIVTVLNMEKCHINVIFIELSFRVFESLLLFQVDTRSIEANRDAVVAHFPAHLEDRIGCLKFSPNGMLLLTGDIGGRVFNVFKIFPHPNSSAMTAVHHLYILYRGSTAAQVSLVACCNASMTFLFALTCVGLRSLRRTGQRTFFLFHLMAVRFRINCKNVELLGKVTQHL</sequence>
<protein>
    <recommendedName>
        <fullName evidence="1">BCAS3 WD40 domain-containing protein</fullName>
    </recommendedName>
</protein>
<dbReference type="AlphaFoldDB" id="A0A3P8AT55"/>
<evidence type="ECO:0000313" key="3">
    <source>
        <dbReference type="Proteomes" id="UP000270296"/>
    </source>
</evidence>
<dbReference type="GO" id="GO:0006914">
    <property type="term" value="P:autophagy"/>
    <property type="evidence" value="ECO:0007669"/>
    <property type="project" value="InterPro"/>
</dbReference>
<proteinExistence type="predicted"/>
<dbReference type="Proteomes" id="UP000270296">
    <property type="component" value="Unassembled WGS sequence"/>
</dbReference>
<dbReference type="InterPro" id="IPR045142">
    <property type="entry name" value="BCAS3-like"/>
</dbReference>